<dbReference type="PANTHER" id="PTHR43156:SF2">
    <property type="entry name" value="STAGE II SPORULATION PROTEIN E"/>
    <property type="match status" value="1"/>
</dbReference>
<feature type="domain" description="PPM-type phosphatase" evidence="2">
    <location>
        <begin position="216"/>
        <end position="436"/>
    </location>
</feature>
<name>A0A1I5HKR3_PSUAM</name>
<dbReference type="STRING" id="260086.SAMN05216207_10686"/>
<dbReference type="EMBL" id="FOUY01000068">
    <property type="protein sequence ID" value="SFO48865.1"/>
    <property type="molecule type" value="Genomic_DNA"/>
</dbReference>
<keyword evidence="1" id="KW-0378">Hydrolase</keyword>
<dbReference type="SUPFAM" id="SSF81606">
    <property type="entry name" value="PP2C-like"/>
    <property type="match status" value="1"/>
</dbReference>
<gene>
    <name evidence="3" type="ORF">SAMN05216207_10686</name>
</gene>
<evidence type="ECO:0000256" key="1">
    <source>
        <dbReference type="ARBA" id="ARBA00022801"/>
    </source>
</evidence>
<sequence length="452" mass="48942">MSYDSAPQWCRPARAGTARWARRHEACPPSWGVADAPGTVIVVHDPDDAVWARILTTVIDESHLVAAERLTETVDRAVRPAGVGVEVLMVDLAQRALHVVLVDAPGAAIPVEGTTGGRAYQLTEIVVGGDHEGERVLWLPLLDGTERVGVLRVALDDGVVDGAVLRRRLWALAGLVGHLLMTKLGQSTWLQQLRARAMSPASELLWQQLAPRTLATDRVVISALLEPALEVAGDAYDYAVGDAIDLAIFDGVGHDLMAGVSTAVAVTAIRNARRDGVRDLAAQAERADALLEHYDRPGRFVTAALGRLDVVTGELTYLLAGHPPPLLLRGGHMVKELTLPPRLPLGVTAPAVTYEDIVGHEQLEPGDRVLFYTDGVTEARDGHGRFFGEQRLIDMAERAEQDQLSAPETLRRLAAAVMAHQNERLQDDATLLVLDWASDHHPRLFPSLPDHG</sequence>
<accession>A0A1I5HKR3</accession>
<dbReference type="AlphaFoldDB" id="A0A1I5HKR3"/>
<dbReference type="Gene3D" id="3.60.40.10">
    <property type="entry name" value="PPM-type phosphatase domain"/>
    <property type="match status" value="1"/>
</dbReference>
<evidence type="ECO:0000313" key="4">
    <source>
        <dbReference type="Proteomes" id="UP000199614"/>
    </source>
</evidence>
<protein>
    <submittedName>
        <fullName evidence="3">Stage II sporulation protein E (SpoIIE)</fullName>
    </submittedName>
</protein>
<evidence type="ECO:0000259" key="2">
    <source>
        <dbReference type="SMART" id="SM00331"/>
    </source>
</evidence>
<proteinExistence type="predicted"/>
<dbReference type="PANTHER" id="PTHR43156">
    <property type="entry name" value="STAGE II SPORULATION PROTEIN E-RELATED"/>
    <property type="match status" value="1"/>
</dbReference>
<dbReference type="InterPro" id="IPR001932">
    <property type="entry name" value="PPM-type_phosphatase-like_dom"/>
</dbReference>
<dbReference type="InterPro" id="IPR036457">
    <property type="entry name" value="PPM-type-like_dom_sf"/>
</dbReference>
<reference evidence="3 4" key="1">
    <citation type="submission" date="2016-10" db="EMBL/GenBank/DDBJ databases">
        <authorList>
            <person name="de Groot N.N."/>
        </authorList>
    </citation>
    <scope>NUCLEOTIDE SEQUENCE [LARGE SCALE GENOMIC DNA]</scope>
    <source>
        <strain evidence="3 4">CGMCC 4.1877</strain>
    </source>
</reference>
<keyword evidence="4" id="KW-1185">Reference proteome</keyword>
<evidence type="ECO:0000313" key="3">
    <source>
        <dbReference type="EMBL" id="SFO48865.1"/>
    </source>
</evidence>
<dbReference type="InterPro" id="IPR052016">
    <property type="entry name" value="Bact_Sigma-Reg"/>
</dbReference>
<dbReference type="Pfam" id="PF07228">
    <property type="entry name" value="SpoIIE"/>
    <property type="match status" value="1"/>
</dbReference>
<dbReference type="SMART" id="SM00331">
    <property type="entry name" value="PP2C_SIG"/>
    <property type="match status" value="1"/>
</dbReference>
<dbReference type="GO" id="GO:0016791">
    <property type="term" value="F:phosphatase activity"/>
    <property type="evidence" value="ECO:0007669"/>
    <property type="project" value="TreeGrafter"/>
</dbReference>
<dbReference type="Proteomes" id="UP000199614">
    <property type="component" value="Unassembled WGS sequence"/>
</dbReference>
<organism evidence="3 4">
    <name type="scientific">Pseudonocardia ammonioxydans</name>
    <dbReference type="NCBI Taxonomy" id="260086"/>
    <lineage>
        <taxon>Bacteria</taxon>
        <taxon>Bacillati</taxon>
        <taxon>Actinomycetota</taxon>
        <taxon>Actinomycetes</taxon>
        <taxon>Pseudonocardiales</taxon>
        <taxon>Pseudonocardiaceae</taxon>
        <taxon>Pseudonocardia</taxon>
    </lineage>
</organism>